<feature type="transmembrane region" description="Helical" evidence="13">
    <location>
        <begin position="31"/>
        <end position="51"/>
    </location>
</feature>
<dbReference type="GO" id="GO:0004713">
    <property type="term" value="F:protein tyrosine kinase activity"/>
    <property type="evidence" value="ECO:0007669"/>
    <property type="project" value="TreeGrafter"/>
</dbReference>
<evidence type="ECO:0000256" key="1">
    <source>
        <dbReference type="ARBA" id="ARBA00004429"/>
    </source>
</evidence>
<keyword evidence="11 13" id="KW-0472">Membrane</keyword>
<evidence type="ECO:0000256" key="6">
    <source>
        <dbReference type="ARBA" id="ARBA00022597"/>
    </source>
</evidence>
<keyword evidence="3" id="KW-0813">Transport</keyword>
<dbReference type="AlphaFoldDB" id="A0A286E2F9"/>
<evidence type="ECO:0000256" key="11">
    <source>
        <dbReference type="ARBA" id="ARBA00023136"/>
    </source>
</evidence>
<evidence type="ECO:0000256" key="13">
    <source>
        <dbReference type="SAM" id="Phobius"/>
    </source>
</evidence>
<dbReference type="GO" id="GO:0015774">
    <property type="term" value="P:polysaccharide transport"/>
    <property type="evidence" value="ECO:0007669"/>
    <property type="project" value="UniProtKB-KW"/>
</dbReference>
<dbReference type="GO" id="GO:0005886">
    <property type="term" value="C:plasma membrane"/>
    <property type="evidence" value="ECO:0007669"/>
    <property type="project" value="UniProtKB-SubCell"/>
</dbReference>
<name>A0A286E2F9_9NEIS</name>
<evidence type="ECO:0000256" key="9">
    <source>
        <dbReference type="ARBA" id="ARBA00022989"/>
    </source>
</evidence>
<evidence type="ECO:0000256" key="3">
    <source>
        <dbReference type="ARBA" id="ARBA00022448"/>
    </source>
</evidence>
<feature type="transmembrane region" description="Helical" evidence="13">
    <location>
        <begin position="364"/>
        <end position="386"/>
    </location>
</feature>
<gene>
    <name evidence="14" type="ORF">SAMN02746062_00187</name>
</gene>
<keyword evidence="9 13" id="KW-1133">Transmembrane helix</keyword>
<dbReference type="GO" id="GO:0009276">
    <property type="term" value="C:Gram-negative-bacterium-type cell wall"/>
    <property type="evidence" value="ECO:0007669"/>
    <property type="project" value="InterPro"/>
</dbReference>
<comment type="subcellular location">
    <subcellularLocation>
        <location evidence="1">Cell inner membrane</location>
        <topology evidence="1">Multi-pass membrane protein</topology>
    </subcellularLocation>
</comment>
<proteinExistence type="inferred from homology"/>
<evidence type="ECO:0000256" key="8">
    <source>
        <dbReference type="ARBA" id="ARBA00022903"/>
    </source>
</evidence>
<keyword evidence="8" id="KW-0972">Capsule biogenesis/degradation</keyword>
<dbReference type="Proteomes" id="UP000219669">
    <property type="component" value="Unassembled WGS sequence"/>
</dbReference>
<organism evidence="14 15">
    <name type="scientific">Alysiella filiformis DSM 16848</name>
    <dbReference type="NCBI Taxonomy" id="1120981"/>
    <lineage>
        <taxon>Bacteria</taxon>
        <taxon>Pseudomonadati</taxon>
        <taxon>Pseudomonadota</taxon>
        <taxon>Betaproteobacteria</taxon>
        <taxon>Neisseriales</taxon>
        <taxon>Neisseriaceae</taxon>
        <taxon>Alysiella</taxon>
    </lineage>
</organism>
<dbReference type="OrthoDB" id="5497849at2"/>
<keyword evidence="4" id="KW-1003">Cell membrane</keyword>
<keyword evidence="10" id="KW-0625">Polysaccharide transport</keyword>
<dbReference type="InterPro" id="IPR005705">
    <property type="entry name" value="BexC_CtrB_KpsE_VexD"/>
</dbReference>
<evidence type="ECO:0000313" key="14">
    <source>
        <dbReference type="EMBL" id="SOD65074.1"/>
    </source>
</evidence>
<sequence length="393" mass="44200">MAETENKDTQIDVVTQAQQRIQKKRKRRSRLFNPLLWLCVILPTFSASIYFGGIASDQYISESSFVVRSPSGSSSGMGGLGVLFQGLGGMSRAQDDNYTVQEYMRSRTALDALIAEKMPVRSFYEQKGDVFSRFNGFGWENSHEAFYQYYRQKVGISFDAVSGIATLRVRAFDPKEANQINQALLQKGETLINQLNQRARSDTIAFAQENVKQAEEQVKQIADKLMTYRIQHGIFDLKEQSSAQLSLVSKLQDELIVIQTQLDQVRAITPDNPQISGLETREKSLRAEIKKQSDLIAGRNNASMASRAAEYQRLMLENELAEKQMAAAMTSLESAKAEADRQQLYLEVVALPNVPDMAQEPKRLYNTLATFVIGLMLYGVLSLLLASVREHKN</sequence>
<comment type="similarity">
    <text evidence="2">Belongs to the BexC/CtrB/KpsE family.</text>
</comment>
<evidence type="ECO:0000313" key="15">
    <source>
        <dbReference type="Proteomes" id="UP000219669"/>
    </source>
</evidence>
<keyword evidence="15" id="KW-1185">Reference proteome</keyword>
<feature type="coiled-coil region" evidence="12">
    <location>
        <begin position="204"/>
        <end position="231"/>
    </location>
</feature>
<evidence type="ECO:0000256" key="12">
    <source>
        <dbReference type="SAM" id="Coils"/>
    </source>
</evidence>
<reference evidence="14 15" key="1">
    <citation type="submission" date="2017-09" db="EMBL/GenBank/DDBJ databases">
        <authorList>
            <person name="Ehlers B."/>
            <person name="Leendertz F.H."/>
        </authorList>
    </citation>
    <scope>NUCLEOTIDE SEQUENCE [LARGE SCALE GENOMIC DNA]</scope>
    <source>
        <strain evidence="14 15">DSM 16848</strain>
    </source>
</reference>
<dbReference type="EMBL" id="OCNF01000001">
    <property type="protein sequence ID" value="SOD65074.1"/>
    <property type="molecule type" value="Genomic_DNA"/>
</dbReference>
<dbReference type="NCBIfam" id="TIGR01010">
    <property type="entry name" value="BexC_CtrB_KpsE"/>
    <property type="match status" value="1"/>
</dbReference>
<evidence type="ECO:0000256" key="5">
    <source>
        <dbReference type="ARBA" id="ARBA00022519"/>
    </source>
</evidence>
<dbReference type="InterPro" id="IPR050445">
    <property type="entry name" value="Bact_polysacc_biosynth/exp"/>
</dbReference>
<evidence type="ECO:0000256" key="10">
    <source>
        <dbReference type="ARBA" id="ARBA00023047"/>
    </source>
</evidence>
<evidence type="ECO:0000256" key="7">
    <source>
        <dbReference type="ARBA" id="ARBA00022692"/>
    </source>
</evidence>
<keyword evidence="7 13" id="KW-0812">Transmembrane</keyword>
<keyword evidence="12" id="KW-0175">Coiled coil</keyword>
<accession>A0A286E2F9</accession>
<keyword evidence="6" id="KW-0762">Sugar transport</keyword>
<dbReference type="GO" id="GO:0005351">
    <property type="term" value="F:carbohydrate:proton symporter activity"/>
    <property type="evidence" value="ECO:0007669"/>
    <property type="project" value="InterPro"/>
</dbReference>
<dbReference type="RefSeq" id="WP_097113249.1">
    <property type="nucleotide sequence ID" value="NZ_CP083931.1"/>
</dbReference>
<dbReference type="PANTHER" id="PTHR32309:SF13">
    <property type="entry name" value="FERRIC ENTEROBACTIN TRANSPORT PROTEIN FEPE"/>
    <property type="match status" value="1"/>
</dbReference>
<keyword evidence="5" id="KW-0997">Cell inner membrane</keyword>
<evidence type="ECO:0000256" key="2">
    <source>
        <dbReference type="ARBA" id="ARBA00008436"/>
    </source>
</evidence>
<dbReference type="PANTHER" id="PTHR32309">
    <property type="entry name" value="TYROSINE-PROTEIN KINASE"/>
    <property type="match status" value="1"/>
</dbReference>
<protein>
    <submittedName>
        <fullName evidence="14">Capsular polysaccharide transport system permease protein</fullName>
    </submittedName>
</protein>
<evidence type="ECO:0000256" key="4">
    <source>
        <dbReference type="ARBA" id="ARBA00022475"/>
    </source>
</evidence>